<reference evidence="3 4" key="1">
    <citation type="submission" date="2019-03" db="EMBL/GenBank/DDBJ databases">
        <title>First draft genome of Liparis tanakae, snailfish: a comprehensive survey of snailfish specific genes.</title>
        <authorList>
            <person name="Kim W."/>
            <person name="Song I."/>
            <person name="Jeong J.-H."/>
            <person name="Kim D."/>
            <person name="Kim S."/>
            <person name="Ryu S."/>
            <person name="Song J.Y."/>
            <person name="Lee S.K."/>
        </authorList>
    </citation>
    <scope>NUCLEOTIDE SEQUENCE [LARGE SCALE GENOMIC DNA]</scope>
    <source>
        <tissue evidence="3">Muscle</tissue>
    </source>
</reference>
<evidence type="ECO:0000313" key="4">
    <source>
        <dbReference type="Proteomes" id="UP000314294"/>
    </source>
</evidence>
<dbReference type="InterPro" id="IPR013098">
    <property type="entry name" value="Ig_I-set"/>
</dbReference>
<dbReference type="Pfam" id="PF07679">
    <property type="entry name" value="I-set"/>
    <property type="match status" value="1"/>
</dbReference>
<accession>A0A4Z2EN64</accession>
<dbReference type="Gene3D" id="2.60.40.10">
    <property type="entry name" value="Immunoglobulins"/>
    <property type="match status" value="1"/>
</dbReference>
<feature type="chain" id="PRO_5021344701" evidence="1">
    <location>
        <begin position="25"/>
        <end position="86"/>
    </location>
</feature>
<dbReference type="EMBL" id="SRLO01004937">
    <property type="protein sequence ID" value="TNN30020.1"/>
    <property type="molecule type" value="Genomic_DNA"/>
</dbReference>
<dbReference type="Proteomes" id="UP000314294">
    <property type="component" value="Unassembled WGS sequence"/>
</dbReference>
<organism evidence="3 4">
    <name type="scientific">Liparis tanakae</name>
    <name type="common">Tanaka's snailfish</name>
    <dbReference type="NCBI Taxonomy" id="230148"/>
    <lineage>
        <taxon>Eukaryota</taxon>
        <taxon>Metazoa</taxon>
        <taxon>Chordata</taxon>
        <taxon>Craniata</taxon>
        <taxon>Vertebrata</taxon>
        <taxon>Euteleostomi</taxon>
        <taxon>Actinopterygii</taxon>
        <taxon>Neopterygii</taxon>
        <taxon>Teleostei</taxon>
        <taxon>Neoteleostei</taxon>
        <taxon>Acanthomorphata</taxon>
        <taxon>Eupercaria</taxon>
        <taxon>Perciformes</taxon>
        <taxon>Cottioidei</taxon>
        <taxon>Cottales</taxon>
        <taxon>Liparidae</taxon>
        <taxon>Liparis</taxon>
    </lineage>
</organism>
<evidence type="ECO:0000259" key="2">
    <source>
        <dbReference type="Pfam" id="PF07679"/>
    </source>
</evidence>
<sequence length="86" mass="9801">MHLILKYNLFLLYFCLFLLQDVRSKRVRVLRFHSDLKRRVSILIDGSLIIAQVKPEDAGKYTCAPSNSLGQPPTASAYLTVQCECL</sequence>
<feature type="domain" description="Immunoglobulin I-set" evidence="2">
    <location>
        <begin position="39"/>
        <end position="81"/>
    </location>
</feature>
<protein>
    <submittedName>
        <fullName evidence="3">Protein turtle B</fullName>
    </submittedName>
</protein>
<feature type="signal peptide" evidence="1">
    <location>
        <begin position="1"/>
        <end position="24"/>
    </location>
</feature>
<dbReference type="InterPro" id="IPR036179">
    <property type="entry name" value="Ig-like_dom_sf"/>
</dbReference>
<proteinExistence type="predicted"/>
<gene>
    <name evidence="3" type="primary">Igsf9b_6</name>
    <name evidence="3" type="ORF">EYF80_059831</name>
</gene>
<comment type="caution">
    <text evidence="3">The sequence shown here is derived from an EMBL/GenBank/DDBJ whole genome shotgun (WGS) entry which is preliminary data.</text>
</comment>
<evidence type="ECO:0000313" key="3">
    <source>
        <dbReference type="EMBL" id="TNN30020.1"/>
    </source>
</evidence>
<dbReference type="SUPFAM" id="SSF48726">
    <property type="entry name" value="Immunoglobulin"/>
    <property type="match status" value="1"/>
</dbReference>
<dbReference type="AlphaFoldDB" id="A0A4Z2EN64"/>
<name>A0A4Z2EN64_9TELE</name>
<keyword evidence="4" id="KW-1185">Reference proteome</keyword>
<dbReference type="InterPro" id="IPR013783">
    <property type="entry name" value="Ig-like_fold"/>
</dbReference>
<keyword evidence="1" id="KW-0732">Signal</keyword>
<dbReference type="OrthoDB" id="6234674at2759"/>
<evidence type="ECO:0000256" key="1">
    <source>
        <dbReference type="SAM" id="SignalP"/>
    </source>
</evidence>